<organism evidence="1 2">
    <name type="scientific">Vigna unguiculata</name>
    <name type="common">Cowpea</name>
    <dbReference type="NCBI Taxonomy" id="3917"/>
    <lineage>
        <taxon>Eukaryota</taxon>
        <taxon>Viridiplantae</taxon>
        <taxon>Streptophyta</taxon>
        <taxon>Embryophyta</taxon>
        <taxon>Tracheophyta</taxon>
        <taxon>Spermatophyta</taxon>
        <taxon>Magnoliopsida</taxon>
        <taxon>eudicotyledons</taxon>
        <taxon>Gunneridae</taxon>
        <taxon>Pentapetalae</taxon>
        <taxon>rosids</taxon>
        <taxon>fabids</taxon>
        <taxon>Fabales</taxon>
        <taxon>Fabaceae</taxon>
        <taxon>Papilionoideae</taxon>
        <taxon>50 kb inversion clade</taxon>
        <taxon>NPAAA clade</taxon>
        <taxon>indigoferoid/millettioid clade</taxon>
        <taxon>Phaseoleae</taxon>
        <taxon>Vigna</taxon>
    </lineage>
</organism>
<sequence length="91" mass="10366">MIKWQSQLLQVQTTTLDANFCSQDGIMRITIDPFNHPNVPDDVGIVLKPHAPHIKFVDVNNDNKFLVVIFIGLATEHKERLVNKEKSLCIN</sequence>
<name>A0A4D6NBN8_VIGUN</name>
<dbReference type="EMBL" id="CP039354">
    <property type="protein sequence ID" value="QCE10291.1"/>
    <property type="molecule type" value="Genomic_DNA"/>
</dbReference>
<keyword evidence="2" id="KW-1185">Reference proteome</keyword>
<protein>
    <submittedName>
        <fullName evidence="1">Uncharacterized protein</fullName>
    </submittedName>
</protein>
<reference evidence="1 2" key="1">
    <citation type="submission" date="2019-04" db="EMBL/GenBank/DDBJ databases">
        <title>An improved genome assembly and genetic linkage map for asparagus bean, Vigna unguiculata ssp. sesquipedialis.</title>
        <authorList>
            <person name="Xia Q."/>
            <person name="Zhang R."/>
            <person name="Dong Y."/>
        </authorList>
    </citation>
    <scope>NUCLEOTIDE SEQUENCE [LARGE SCALE GENOMIC DNA]</scope>
    <source>
        <tissue evidence="1">Leaf</tissue>
    </source>
</reference>
<proteinExistence type="predicted"/>
<evidence type="ECO:0000313" key="2">
    <source>
        <dbReference type="Proteomes" id="UP000501690"/>
    </source>
</evidence>
<dbReference type="Proteomes" id="UP000501690">
    <property type="component" value="Linkage Group LG10"/>
</dbReference>
<evidence type="ECO:0000313" key="1">
    <source>
        <dbReference type="EMBL" id="QCE10291.1"/>
    </source>
</evidence>
<dbReference type="AlphaFoldDB" id="A0A4D6NBN8"/>
<accession>A0A4D6NBN8</accession>
<gene>
    <name evidence="1" type="ORF">DEO72_LG10g1519</name>
</gene>